<proteinExistence type="predicted"/>
<dbReference type="EMBL" id="UOYO01000035">
    <property type="protein sequence ID" value="VAY87786.1"/>
    <property type="molecule type" value="Genomic_DNA"/>
</dbReference>
<name>A0A3B1E1V7_9ZZZZ</name>
<sequence>MEIKTYYKDVAKHSFLFLVVFGLFMTGCNNNVNRKSADHSVYINKVFSNFEYRGNWDSDTVLICSQGGPVFYLEPEQFPHKPLLNAPLEELKNSLVVYVHQYQTKYRHLFVTRDISFEEAKKFDKKTIDMLAKTIDFFHNKGKKVYLVGSSFGAFVVQDYLAKYGSDKLTGTIIAVGRLAMQEAFWKGFSKGDELFFKNGTQIVHDSSKEENSSDPYSYKNSLKLAGALGSKNYIKLLRNVDLHNTMYIYGENDSYVGRLTQKEVKFLKSKGVHVAKSKGGHQKAVNQFMWQALLRIIKNE</sequence>
<dbReference type="SUPFAM" id="SSF53474">
    <property type="entry name" value="alpha/beta-Hydrolases"/>
    <property type="match status" value="1"/>
</dbReference>
<dbReference type="AlphaFoldDB" id="A0A3B1E1V7"/>
<protein>
    <recommendedName>
        <fullName evidence="2">AB hydrolase-1 domain-containing protein</fullName>
    </recommendedName>
</protein>
<dbReference type="PROSITE" id="PS51257">
    <property type="entry name" value="PROKAR_LIPOPROTEIN"/>
    <property type="match status" value="1"/>
</dbReference>
<organism evidence="1">
    <name type="scientific">hydrothermal vent metagenome</name>
    <dbReference type="NCBI Taxonomy" id="652676"/>
    <lineage>
        <taxon>unclassified sequences</taxon>
        <taxon>metagenomes</taxon>
        <taxon>ecological metagenomes</taxon>
    </lineage>
</organism>
<dbReference type="Gene3D" id="3.40.50.1820">
    <property type="entry name" value="alpha/beta hydrolase"/>
    <property type="match status" value="1"/>
</dbReference>
<dbReference type="InterPro" id="IPR029058">
    <property type="entry name" value="AB_hydrolase_fold"/>
</dbReference>
<evidence type="ECO:0000313" key="1">
    <source>
        <dbReference type="EMBL" id="VAY87786.1"/>
    </source>
</evidence>
<accession>A0A3B1E1V7</accession>
<gene>
    <name evidence="1" type="ORF">MNB_ARC-1_92</name>
</gene>
<reference evidence="1" key="1">
    <citation type="submission" date="2018-10" db="EMBL/GenBank/DDBJ databases">
        <authorList>
            <person name="Aoki K."/>
        </authorList>
    </citation>
    <scope>NUCLEOTIDE SEQUENCE</scope>
</reference>
<evidence type="ECO:0008006" key="2">
    <source>
        <dbReference type="Google" id="ProtNLM"/>
    </source>
</evidence>